<proteinExistence type="predicted"/>
<evidence type="ECO:0000313" key="2">
    <source>
        <dbReference type="Proteomes" id="UP000826195"/>
    </source>
</evidence>
<dbReference type="EMBL" id="JAHXZJ010000002">
    <property type="protein sequence ID" value="KAH0564442.1"/>
    <property type="molecule type" value="Genomic_DNA"/>
</dbReference>
<evidence type="ECO:0000313" key="1">
    <source>
        <dbReference type="EMBL" id="KAH0564442.1"/>
    </source>
</evidence>
<comment type="caution">
    <text evidence="1">The sequence shown here is derived from an EMBL/GenBank/DDBJ whole genome shotgun (WGS) entry which is preliminary data.</text>
</comment>
<organism evidence="1 2">
    <name type="scientific">Cotesia glomerata</name>
    <name type="common">Lepidopteran parasitic wasp</name>
    <name type="synonym">Apanteles glomeratus</name>
    <dbReference type="NCBI Taxonomy" id="32391"/>
    <lineage>
        <taxon>Eukaryota</taxon>
        <taxon>Metazoa</taxon>
        <taxon>Ecdysozoa</taxon>
        <taxon>Arthropoda</taxon>
        <taxon>Hexapoda</taxon>
        <taxon>Insecta</taxon>
        <taxon>Pterygota</taxon>
        <taxon>Neoptera</taxon>
        <taxon>Endopterygota</taxon>
        <taxon>Hymenoptera</taxon>
        <taxon>Apocrita</taxon>
        <taxon>Ichneumonoidea</taxon>
        <taxon>Braconidae</taxon>
        <taxon>Microgastrinae</taxon>
        <taxon>Cotesia</taxon>
    </lineage>
</organism>
<reference evidence="1 2" key="1">
    <citation type="journal article" date="2021" name="J. Hered.">
        <title>A chromosome-level genome assembly of the parasitoid wasp, Cotesia glomerata (Hymenoptera: Braconidae).</title>
        <authorList>
            <person name="Pinto B.J."/>
            <person name="Weis J.J."/>
            <person name="Gamble T."/>
            <person name="Ode P.J."/>
            <person name="Paul R."/>
            <person name="Zaspel J.M."/>
        </authorList>
    </citation>
    <scope>NUCLEOTIDE SEQUENCE [LARGE SCALE GENOMIC DNA]</scope>
    <source>
        <strain evidence="1">CgM1</strain>
    </source>
</reference>
<keyword evidence="2" id="KW-1185">Reference proteome</keyword>
<accession>A0AAV7J5Q9</accession>
<dbReference type="Proteomes" id="UP000826195">
    <property type="component" value="Unassembled WGS sequence"/>
</dbReference>
<sequence length="75" mass="8179">MKGEISQAIVYICSRICEDNEGLSVVKRARGADRPVWVDSIKRTGGAHGGNNARIRRHVLRGIEEGKGKSSYVLG</sequence>
<name>A0AAV7J5Q9_COTGL</name>
<dbReference type="AlphaFoldDB" id="A0AAV7J5Q9"/>
<protein>
    <submittedName>
        <fullName evidence="1">Uncharacterized protein</fullName>
    </submittedName>
</protein>
<gene>
    <name evidence="1" type="ORF">KQX54_012107</name>
</gene>